<comment type="subcellular location">
    <subcellularLocation>
        <location evidence="7">Cytoplasm</location>
    </subcellularLocation>
</comment>
<feature type="binding site" evidence="7">
    <location>
        <position position="57"/>
    </location>
    <ligand>
        <name>Mg(2+)</name>
        <dbReference type="ChEBI" id="CHEBI:18420"/>
        <label>2</label>
    </ligand>
</feature>
<dbReference type="GO" id="GO:0000287">
    <property type="term" value="F:magnesium ion binding"/>
    <property type="evidence" value="ECO:0007669"/>
    <property type="project" value="UniProtKB-UniRule"/>
</dbReference>
<keyword evidence="2 7" id="KW-0963">Cytoplasm</keyword>
<comment type="similarity">
    <text evidence="7">Belongs to the PPase family.</text>
</comment>
<sequence>MNVEIVVEVPKGSRNKYEMNHETGDIWLDRELFTATRYPADYGFLPGTLAEDGDPLDILVLTNEPTFPGCHMLCRPIGLLWMADEKGPDAKILAVPSWDVRVPWRDLHEVPEFIKLEIHHFFDIYKQLEPGKMTQTLNWDDREAAEREIAESQERYAQQHGAGDRAPAG</sequence>
<keyword evidence="4 7" id="KW-0378">Hydrolase</keyword>
<comment type="subunit">
    <text evidence="7">Homohexamer.</text>
</comment>
<keyword evidence="5 7" id="KW-0460">Magnesium</keyword>
<feature type="binding site" evidence="7">
    <location>
        <position position="52"/>
    </location>
    <ligand>
        <name>Mg(2+)</name>
        <dbReference type="ChEBI" id="CHEBI:18420"/>
        <label>1</label>
    </ligand>
</feature>
<evidence type="ECO:0000256" key="3">
    <source>
        <dbReference type="ARBA" id="ARBA00022723"/>
    </source>
</evidence>
<feature type="region of interest" description="Disordered" evidence="8">
    <location>
        <begin position="148"/>
        <end position="169"/>
    </location>
</feature>
<comment type="catalytic activity">
    <reaction evidence="6 7">
        <text>diphosphate + H2O = 2 phosphate + H(+)</text>
        <dbReference type="Rhea" id="RHEA:24576"/>
        <dbReference type="ChEBI" id="CHEBI:15377"/>
        <dbReference type="ChEBI" id="CHEBI:15378"/>
        <dbReference type="ChEBI" id="CHEBI:33019"/>
        <dbReference type="ChEBI" id="CHEBI:43474"/>
        <dbReference type="EC" id="3.6.1.1"/>
    </reaction>
</comment>
<reference evidence="9" key="1">
    <citation type="submission" date="2020-10" db="EMBL/GenBank/DDBJ databases">
        <title>Ca. Dormibacterota MAGs.</title>
        <authorList>
            <person name="Montgomery K."/>
        </authorList>
    </citation>
    <scope>NUCLEOTIDE SEQUENCE [LARGE SCALE GENOMIC DNA]</scope>
    <source>
        <strain evidence="9">SC8812_S17_10</strain>
    </source>
</reference>
<evidence type="ECO:0000256" key="6">
    <source>
        <dbReference type="ARBA" id="ARBA00047820"/>
    </source>
</evidence>
<evidence type="ECO:0000256" key="4">
    <source>
        <dbReference type="ARBA" id="ARBA00022801"/>
    </source>
</evidence>
<evidence type="ECO:0000256" key="2">
    <source>
        <dbReference type="ARBA" id="ARBA00022490"/>
    </source>
</evidence>
<dbReference type="FunFam" id="3.90.80.10:FF:000003">
    <property type="entry name" value="Inorganic pyrophosphatase"/>
    <property type="match status" value="1"/>
</dbReference>
<dbReference type="EC" id="3.6.1.1" evidence="7"/>
<protein>
    <recommendedName>
        <fullName evidence="7">Inorganic pyrophosphatase</fullName>
        <ecNumber evidence="7">3.6.1.1</ecNumber>
    </recommendedName>
    <alternativeName>
        <fullName evidence="7">Pyrophosphate phospho-hydrolase</fullName>
        <shortName evidence="7">PPase</shortName>
    </alternativeName>
</protein>
<evidence type="ECO:0000256" key="7">
    <source>
        <dbReference type="HAMAP-Rule" id="MF_00209"/>
    </source>
</evidence>
<dbReference type="Proteomes" id="UP000612893">
    <property type="component" value="Unassembled WGS sequence"/>
</dbReference>
<feature type="binding site" evidence="7">
    <location>
        <position position="57"/>
    </location>
    <ligand>
        <name>Mg(2+)</name>
        <dbReference type="ChEBI" id="CHEBI:18420"/>
        <label>1</label>
    </ligand>
</feature>
<evidence type="ECO:0000313" key="10">
    <source>
        <dbReference type="Proteomes" id="UP000612893"/>
    </source>
</evidence>
<proteinExistence type="inferred from homology"/>
<dbReference type="CDD" id="cd00412">
    <property type="entry name" value="pyrophosphatase"/>
    <property type="match status" value="1"/>
</dbReference>
<dbReference type="HAMAP" id="MF_00209">
    <property type="entry name" value="Inorganic_PPase"/>
    <property type="match status" value="1"/>
</dbReference>
<comment type="function">
    <text evidence="7">Catalyzes the hydrolysis of inorganic pyrophosphate (PPi) forming two phosphate ions.</text>
</comment>
<feature type="binding site" evidence="7">
    <location>
        <position position="125"/>
    </location>
    <ligand>
        <name>substrate</name>
    </ligand>
</feature>
<evidence type="ECO:0000256" key="8">
    <source>
        <dbReference type="SAM" id="MobiDB-lite"/>
    </source>
</evidence>
<evidence type="ECO:0000256" key="1">
    <source>
        <dbReference type="ARBA" id="ARBA00001946"/>
    </source>
</evidence>
<gene>
    <name evidence="7" type="primary">ppa</name>
    <name evidence="9" type="ORF">JF922_01610</name>
</gene>
<dbReference type="PANTHER" id="PTHR10286">
    <property type="entry name" value="INORGANIC PYROPHOSPHATASE"/>
    <property type="match status" value="1"/>
</dbReference>
<dbReference type="InterPro" id="IPR036649">
    <property type="entry name" value="Pyrophosphatase_sf"/>
</dbReference>
<accession>A0A934JXJ9</accession>
<evidence type="ECO:0000256" key="5">
    <source>
        <dbReference type="ARBA" id="ARBA00022842"/>
    </source>
</evidence>
<dbReference type="SUPFAM" id="SSF50324">
    <property type="entry name" value="Inorganic pyrophosphatase"/>
    <property type="match status" value="1"/>
</dbReference>
<feature type="binding site" evidence="7">
    <location>
        <position position="42"/>
    </location>
    <ligand>
        <name>substrate</name>
    </ligand>
</feature>
<keyword evidence="10" id="KW-1185">Reference proteome</keyword>
<comment type="caution">
    <text evidence="9">The sequence shown here is derived from an EMBL/GenBank/DDBJ whole genome shotgun (WGS) entry which is preliminary data.</text>
</comment>
<dbReference type="InterPro" id="IPR008162">
    <property type="entry name" value="Pyrophosphatase"/>
</dbReference>
<feature type="binding site" evidence="7">
    <location>
        <position position="30"/>
    </location>
    <ligand>
        <name>substrate</name>
    </ligand>
</feature>
<comment type="cofactor">
    <cofactor evidence="1 7">
        <name>Mg(2+)</name>
        <dbReference type="ChEBI" id="CHEBI:18420"/>
    </cofactor>
</comment>
<dbReference type="RefSeq" id="WP_338198602.1">
    <property type="nucleotide sequence ID" value="NZ_JAEKNR010000023.1"/>
</dbReference>
<dbReference type="GO" id="GO:0005737">
    <property type="term" value="C:cytoplasm"/>
    <property type="evidence" value="ECO:0007669"/>
    <property type="project" value="UniProtKB-SubCell"/>
</dbReference>
<feature type="binding site" evidence="7">
    <location>
        <position position="89"/>
    </location>
    <ligand>
        <name>Mg(2+)</name>
        <dbReference type="ChEBI" id="CHEBI:18420"/>
        <label>1</label>
    </ligand>
</feature>
<keyword evidence="3 7" id="KW-0479">Metal-binding</keyword>
<dbReference type="Pfam" id="PF00719">
    <property type="entry name" value="Pyrophosphatase"/>
    <property type="match status" value="1"/>
</dbReference>
<dbReference type="EMBL" id="JAEKNR010000023">
    <property type="protein sequence ID" value="MBJ7596772.1"/>
    <property type="molecule type" value="Genomic_DNA"/>
</dbReference>
<feature type="binding site" evidence="7">
    <location>
        <position position="16"/>
    </location>
    <ligand>
        <name>substrate</name>
    </ligand>
</feature>
<dbReference type="Gene3D" id="3.90.80.10">
    <property type="entry name" value="Inorganic pyrophosphatase"/>
    <property type="match status" value="1"/>
</dbReference>
<dbReference type="GO" id="GO:0004427">
    <property type="term" value="F:inorganic diphosphate phosphatase activity"/>
    <property type="evidence" value="ECO:0007669"/>
    <property type="project" value="UniProtKB-UniRule"/>
</dbReference>
<dbReference type="PROSITE" id="PS00387">
    <property type="entry name" value="PPASE"/>
    <property type="match status" value="1"/>
</dbReference>
<organism evidence="9 10">
    <name type="scientific">Candidatus Nephthysia bennettiae</name>
    <dbReference type="NCBI Taxonomy" id="3127016"/>
    <lineage>
        <taxon>Bacteria</taxon>
        <taxon>Bacillati</taxon>
        <taxon>Candidatus Dormiibacterota</taxon>
        <taxon>Candidatus Dormibacteria</taxon>
        <taxon>Candidatus Dormibacterales</taxon>
        <taxon>Candidatus Dormibacteraceae</taxon>
        <taxon>Candidatus Nephthysia</taxon>
    </lineage>
</organism>
<name>A0A934JXJ9_9BACT</name>
<evidence type="ECO:0000313" key="9">
    <source>
        <dbReference type="EMBL" id="MBJ7596772.1"/>
    </source>
</evidence>
<dbReference type="AlphaFoldDB" id="A0A934JXJ9"/>